<dbReference type="AlphaFoldDB" id="A0A7S3X1I6"/>
<organism evidence="1">
    <name type="scientific">Emiliania huxleyi</name>
    <name type="common">Coccolithophore</name>
    <name type="synonym">Pontosphaera huxleyi</name>
    <dbReference type="NCBI Taxonomy" id="2903"/>
    <lineage>
        <taxon>Eukaryota</taxon>
        <taxon>Haptista</taxon>
        <taxon>Haptophyta</taxon>
        <taxon>Prymnesiophyceae</taxon>
        <taxon>Isochrysidales</taxon>
        <taxon>Noelaerhabdaceae</taxon>
        <taxon>Emiliania</taxon>
    </lineage>
</organism>
<reference evidence="1" key="1">
    <citation type="submission" date="2021-01" db="EMBL/GenBank/DDBJ databases">
        <authorList>
            <person name="Corre E."/>
            <person name="Pelletier E."/>
            <person name="Niang G."/>
            <person name="Scheremetjew M."/>
            <person name="Finn R."/>
            <person name="Kale V."/>
            <person name="Holt S."/>
            <person name="Cochrane G."/>
            <person name="Meng A."/>
            <person name="Brown T."/>
            <person name="Cohen L."/>
        </authorList>
    </citation>
    <scope>NUCLEOTIDE SEQUENCE</scope>
    <source>
        <strain evidence="1">379</strain>
    </source>
</reference>
<gene>
    <name evidence="1" type="ORF">EHUX00137_LOCUS42334</name>
</gene>
<proteinExistence type="predicted"/>
<sequence>MRVLPSPTGRRGASTEYCPAYTEGGPLPEAPPSTVTDAATNVAWNRYLWKSVEERALQEEARDANAAEAAHAAVWEATIKEISAGVCVGARTSCGCGDSACDCLEGWRGMTPEELYSHPWIVGDHGGGEHTVRAKRRFGRVQKNGIRAIDDGTENGENPAFGSRSKLSLISSDAPARVCRQYQRERRRRGQTLVAFEYGLEDVRKAFRRCPVAWPGFSVVFVWDPKRRRTAAFILPGFAFGVFSAVLAWNRYPALICHVMRRLLATATVAYYDDFGVGGAAFERGSGQRALIVVGDALGLGWAEDKHVAMTQSGPDLHPLGVMHDFSSVPNTGVVLIGVTEERKTKVAELIDEHIARGRLTKSDGATVFGKSRFVFSPVFGRFGLAALAPLSGLRGTTSLVEGEPLFEALLLLRRLVVSTRPQHFRVDEPQKSVVVALTDASEGEGGYTGIGVVLWDPEDNTLHYAGDEAPALLTAFFAWLREKANYIFEWELVAALCLYLTFPDKLQNKILHHFIDNEGAKFSLIRGFSGAPGGERVIHAAAAEIVSLGCHPWFGRVASKDNISDGPSRRGPHGGIDDRELRRLGGIERRLVLPTLAQLSRASDSFNQVD</sequence>
<name>A0A7S3X1I6_EMIHU</name>
<protein>
    <submittedName>
        <fullName evidence="1">Uncharacterized protein</fullName>
    </submittedName>
</protein>
<dbReference type="EMBL" id="HBIR01054351">
    <property type="protein sequence ID" value="CAE0590930.1"/>
    <property type="molecule type" value="Transcribed_RNA"/>
</dbReference>
<evidence type="ECO:0000313" key="1">
    <source>
        <dbReference type="EMBL" id="CAE0590930.1"/>
    </source>
</evidence>
<accession>A0A7S3X1I6</accession>